<evidence type="ECO:0000256" key="1">
    <source>
        <dbReference type="SAM" id="MobiDB-lite"/>
    </source>
</evidence>
<reference evidence="2 3" key="1">
    <citation type="journal article" date="2022" name="Nat. Plants">
        <title>Genomes of leafy and leafless Platanthera orchids illuminate the evolution of mycoheterotrophy.</title>
        <authorList>
            <person name="Li M.H."/>
            <person name="Liu K.W."/>
            <person name="Li Z."/>
            <person name="Lu H.C."/>
            <person name="Ye Q.L."/>
            <person name="Zhang D."/>
            <person name="Wang J.Y."/>
            <person name="Li Y.F."/>
            <person name="Zhong Z.M."/>
            <person name="Liu X."/>
            <person name="Yu X."/>
            <person name="Liu D.K."/>
            <person name="Tu X.D."/>
            <person name="Liu B."/>
            <person name="Hao Y."/>
            <person name="Liao X.Y."/>
            <person name="Jiang Y.T."/>
            <person name="Sun W.H."/>
            <person name="Chen J."/>
            <person name="Chen Y.Q."/>
            <person name="Ai Y."/>
            <person name="Zhai J.W."/>
            <person name="Wu S.S."/>
            <person name="Zhou Z."/>
            <person name="Hsiao Y.Y."/>
            <person name="Wu W.L."/>
            <person name="Chen Y.Y."/>
            <person name="Lin Y.F."/>
            <person name="Hsu J.L."/>
            <person name="Li C.Y."/>
            <person name="Wang Z.W."/>
            <person name="Zhao X."/>
            <person name="Zhong W.Y."/>
            <person name="Ma X.K."/>
            <person name="Ma L."/>
            <person name="Huang J."/>
            <person name="Chen G.Z."/>
            <person name="Huang M.Z."/>
            <person name="Huang L."/>
            <person name="Peng D.H."/>
            <person name="Luo Y.B."/>
            <person name="Zou S.Q."/>
            <person name="Chen S.P."/>
            <person name="Lan S."/>
            <person name="Tsai W.C."/>
            <person name="Van de Peer Y."/>
            <person name="Liu Z.J."/>
        </authorList>
    </citation>
    <scope>NUCLEOTIDE SEQUENCE [LARGE SCALE GENOMIC DNA]</scope>
    <source>
        <strain evidence="2">Lor288</strain>
    </source>
</reference>
<comment type="caution">
    <text evidence="2">The sequence shown here is derived from an EMBL/GenBank/DDBJ whole genome shotgun (WGS) entry which is preliminary data.</text>
</comment>
<evidence type="ECO:0000313" key="3">
    <source>
        <dbReference type="Proteomes" id="UP001412067"/>
    </source>
</evidence>
<name>A0ABR2MIB4_9ASPA</name>
<feature type="region of interest" description="Disordered" evidence="1">
    <location>
        <begin position="1"/>
        <end position="49"/>
    </location>
</feature>
<dbReference type="EMBL" id="JBBWWR010000007">
    <property type="protein sequence ID" value="KAK8963456.1"/>
    <property type="molecule type" value="Genomic_DNA"/>
</dbReference>
<proteinExistence type="predicted"/>
<protein>
    <submittedName>
        <fullName evidence="2">Uncharacterized protein</fullName>
    </submittedName>
</protein>
<evidence type="ECO:0000313" key="2">
    <source>
        <dbReference type="EMBL" id="KAK8963456.1"/>
    </source>
</evidence>
<keyword evidence="3" id="KW-1185">Reference proteome</keyword>
<organism evidence="2 3">
    <name type="scientific">Platanthera guangdongensis</name>
    <dbReference type="NCBI Taxonomy" id="2320717"/>
    <lineage>
        <taxon>Eukaryota</taxon>
        <taxon>Viridiplantae</taxon>
        <taxon>Streptophyta</taxon>
        <taxon>Embryophyta</taxon>
        <taxon>Tracheophyta</taxon>
        <taxon>Spermatophyta</taxon>
        <taxon>Magnoliopsida</taxon>
        <taxon>Liliopsida</taxon>
        <taxon>Asparagales</taxon>
        <taxon>Orchidaceae</taxon>
        <taxon>Orchidoideae</taxon>
        <taxon>Orchideae</taxon>
        <taxon>Orchidinae</taxon>
        <taxon>Platanthera</taxon>
    </lineage>
</organism>
<accession>A0ABR2MIB4</accession>
<sequence>MPVAAPYTNRCSGRTAKEPSGKGRRLRRTDKACDQQTETEGDGGERRSLARCLGRRSFERGELQTKESSWME</sequence>
<dbReference type="Proteomes" id="UP001412067">
    <property type="component" value="Unassembled WGS sequence"/>
</dbReference>
<gene>
    <name evidence="2" type="ORF">KSP40_PGU014007</name>
</gene>